<accession>A0A1I1VI87</accession>
<dbReference type="AlphaFoldDB" id="A0A1I1VI87"/>
<dbReference type="InParanoid" id="A0A1I1VI87"/>
<gene>
    <name evidence="2" type="ORF">SAMN05444380_102188</name>
</gene>
<dbReference type="OrthoDB" id="680862at2"/>
<keyword evidence="1" id="KW-0732">Signal</keyword>
<evidence type="ECO:0000256" key="1">
    <source>
        <dbReference type="SAM" id="SignalP"/>
    </source>
</evidence>
<dbReference type="InterPro" id="IPR036249">
    <property type="entry name" value="Thioredoxin-like_sf"/>
</dbReference>
<dbReference type="RefSeq" id="WP_010528323.1">
    <property type="nucleotide sequence ID" value="NZ_AFSL01000081.1"/>
</dbReference>
<dbReference type="eggNOG" id="ENOG502ZPM9">
    <property type="taxonomic scope" value="Bacteria"/>
</dbReference>
<feature type="chain" id="PRO_5010322164" description="Thioredoxin domain-containing protein" evidence="1">
    <location>
        <begin position="23"/>
        <end position="134"/>
    </location>
</feature>
<dbReference type="CDD" id="cd01659">
    <property type="entry name" value="TRX_superfamily"/>
    <property type="match status" value="1"/>
</dbReference>
<proteinExistence type="predicted"/>
<evidence type="ECO:0008006" key="4">
    <source>
        <dbReference type="Google" id="ProtNLM"/>
    </source>
</evidence>
<feature type="signal peptide" evidence="1">
    <location>
        <begin position="1"/>
        <end position="22"/>
    </location>
</feature>
<reference evidence="2 3" key="1">
    <citation type="submission" date="2016-10" db="EMBL/GenBank/DDBJ databases">
        <authorList>
            <person name="de Groot N.N."/>
        </authorList>
    </citation>
    <scope>NUCLEOTIDE SEQUENCE [LARGE SCALE GENOMIC DNA]</scope>
    <source>
        <strain evidence="2 3">DSM 19012</strain>
    </source>
</reference>
<dbReference type="SUPFAM" id="SSF52833">
    <property type="entry name" value="Thioredoxin-like"/>
    <property type="match status" value="1"/>
</dbReference>
<dbReference type="Gene3D" id="3.40.30.10">
    <property type="entry name" value="Glutaredoxin"/>
    <property type="match status" value="1"/>
</dbReference>
<organism evidence="2 3">
    <name type="scientific">Thermophagus xiamenensis</name>
    <dbReference type="NCBI Taxonomy" id="385682"/>
    <lineage>
        <taxon>Bacteria</taxon>
        <taxon>Pseudomonadati</taxon>
        <taxon>Bacteroidota</taxon>
        <taxon>Bacteroidia</taxon>
        <taxon>Marinilabiliales</taxon>
        <taxon>Marinilabiliaceae</taxon>
        <taxon>Thermophagus</taxon>
    </lineage>
</organism>
<name>A0A1I1VI87_9BACT</name>
<evidence type="ECO:0000313" key="3">
    <source>
        <dbReference type="Proteomes" id="UP000181976"/>
    </source>
</evidence>
<keyword evidence="3" id="KW-1185">Reference proteome</keyword>
<protein>
    <recommendedName>
        <fullName evidence="4">Thioredoxin domain-containing protein</fullName>
    </recommendedName>
</protein>
<dbReference type="EMBL" id="FONA01000002">
    <property type="protein sequence ID" value="SFD82495.1"/>
    <property type="molecule type" value="Genomic_DNA"/>
</dbReference>
<evidence type="ECO:0000313" key="2">
    <source>
        <dbReference type="EMBL" id="SFD82495.1"/>
    </source>
</evidence>
<dbReference type="Proteomes" id="UP000181976">
    <property type="component" value="Unassembled WGS sequence"/>
</dbReference>
<dbReference type="STRING" id="385682.SAMN05444380_102188"/>
<sequence length="134" mass="14647">MKAKSILVTLTLFLLVSLSVLSQSDVKVLAVVNHAEWCPTCQHNGERAQEAFKEANTDGTIKFVVNDLTNDDTKAQSAQALKDVGLDKVMTQHKGTGVVYLFDAKNKTFINKVSVAKSNEEIIKALLSAKNKIN</sequence>